<evidence type="ECO:0000256" key="1">
    <source>
        <dbReference type="ARBA" id="ARBA00004123"/>
    </source>
</evidence>
<feature type="domain" description="Post-SET" evidence="14">
    <location>
        <begin position="597"/>
        <end position="613"/>
    </location>
</feature>
<evidence type="ECO:0000256" key="10">
    <source>
        <dbReference type="ARBA" id="ARBA00023242"/>
    </source>
</evidence>
<evidence type="ECO:0000256" key="3">
    <source>
        <dbReference type="ARBA" id="ARBA00012178"/>
    </source>
</evidence>
<keyword evidence="9" id="KW-0804">Transcription</keyword>
<dbReference type="GO" id="GO:0140955">
    <property type="term" value="F:histone H3K36 trimethyltransferase activity"/>
    <property type="evidence" value="ECO:0007669"/>
    <property type="project" value="UniProtKB-EC"/>
</dbReference>
<feature type="domain" description="SET" evidence="13">
    <location>
        <begin position="476"/>
        <end position="591"/>
    </location>
</feature>
<dbReference type="PROSITE" id="PS50868">
    <property type="entry name" value="POST_SET"/>
    <property type="match status" value="1"/>
</dbReference>
<proteinExistence type="predicted"/>
<organism evidence="16 17">
    <name type="scientific">Cinara cedri</name>
    <dbReference type="NCBI Taxonomy" id="506608"/>
    <lineage>
        <taxon>Eukaryota</taxon>
        <taxon>Metazoa</taxon>
        <taxon>Ecdysozoa</taxon>
        <taxon>Arthropoda</taxon>
        <taxon>Hexapoda</taxon>
        <taxon>Insecta</taxon>
        <taxon>Pterygota</taxon>
        <taxon>Neoptera</taxon>
        <taxon>Paraneoptera</taxon>
        <taxon>Hemiptera</taxon>
        <taxon>Sternorrhyncha</taxon>
        <taxon>Aphidomorpha</taxon>
        <taxon>Aphidoidea</taxon>
        <taxon>Aphididae</taxon>
        <taxon>Lachninae</taxon>
        <taxon>Cinara</taxon>
    </lineage>
</organism>
<name>A0A5E4MLH2_9HEMI</name>
<dbReference type="InterPro" id="IPR003616">
    <property type="entry name" value="Post-SET_dom"/>
</dbReference>
<feature type="compositionally biased region" description="Polar residues" evidence="12">
    <location>
        <begin position="24"/>
        <end position="45"/>
    </location>
</feature>
<evidence type="ECO:0000256" key="12">
    <source>
        <dbReference type="SAM" id="MobiDB-lite"/>
    </source>
</evidence>
<dbReference type="SMART" id="SM00570">
    <property type="entry name" value="AWS"/>
    <property type="match status" value="1"/>
</dbReference>
<evidence type="ECO:0000256" key="6">
    <source>
        <dbReference type="ARBA" id="ARBA00022679"/>
    </source>
</evidence>
<dbReference type="GO" id="GO:0005694">
    <property type="term" value="C:chromosome"/>
    <property type="evidence" value="ECO:0007669"/>
    <property type="project" value="UniProtKB-SubCell"/>
</dbReference>
<keyword evidence="6" id="KW-0808">Transferase</keyword>
<dbReference type="OrthoDB" id="308383at2759"/>
<dbReference type="EMBL" id="CABPRJ010000955">
    <property type="protein sequence ID" value="VVC32419.1"/>
    <property type="molecule type" value="Genomic_DNA"/>
</dbReference>
<dbReference type="Proteomes" id="UP000325440">
    <property type="component" value="Unassembled WGS sequence"/>
</dbReference>
<dbReference type="InterPro" id="IPR042294">
    <property type="entry name" value="SETD2_animal"/>
</dbReference>
<evidence type="ECO:0000256" key="8">
    <source>
        <dbReference type="ARBA" id="ARBA00023015"/>
    </source>
</evidence>
<evidence type="ECO:0000313" key="17">
    <source>
        <dbReference type="Proteomes" id="UP000325440"/>
    </source>
</evidence>
<dbReference type="InterPro" id="IPR038190">
    <property type="entry name" value="SRI_sf"/>
</dbReference>
<comment type="subcellular location">
    <subcellularLocation>
        <location evidence="2">Chromosome</location>
    </subcellularLocation>
    <subcellularLocation>
        <location evidence="1">Nucleus</location>
    </subcellularLocation>
</comment>
<feature type="domain" description="AWS" evidence="15">
    <location>
        <begin position="424"/>
        <end position="474"/>
    </location>
</feature>
<dbReference type="Gene3D" id="1.10.1740.100">
    <property type="entry name" value="Set2, Rpb1 interacting domain"/>
    <property type="match status" value="1"/>
</dbReference>
<evidence type="ECO:0000256" key="5">
    <source>
        <dbReference type="ARBA" id="ARBA00022603"/>
    </source>
</evidence>
<dbReference type="Pfam" id="PF08236">
    <property type="entry name" value="SRI"/>
    <property type="match status" value="1"/>
</dbReference>
<evidence type="ECO:0000256" key="9">
    <source>
        <dbReference type="ARBA" id="ARBA00023163"/>
    </source>
</evidence>
<sequence length="1636" mass="190152">MDSLKHVKVKSRWTQSCQIDMLTEESQSSLEMSDSITDVSTSDLNENTDHSSDLNSLEVMSHKTSNNSNRRSLNIKQSLHTSDNNKKKIKHQDPKDIIEWIPINWNDISIYQTKEKSKSVGDISENIKNMPQKPFRRASLSWKFKFTPTNERSNKYYNLYRPRDLSKSIFKIKYFSTNYGLDEENSILVNDENVSLKPCYSDINNLNCKNNEHPKVVLNLNKLEISKTYFNKQEQSDDLNDEHVNHSNVEKTYKVPKLSPIELKNLRYSRSIYRFKEIRSKSLDFLKTKTNILKRSLSCDDIKKLENSVVVNFTCIKPQQTSPKKVRRQSKRIKPKNTNIDIFDNAQIPKVDYIKIAEEMYQDHKNQLLEARNKDKEFDQKLKSTNFTLVNENVYQPDKQALKLYQPSEISALLKLKQKTKKDDLYEKCDCGLSKRDAGNTRCEQCPNRMLKVECGSRCRYKQNCTNKQFQNKQFKKINIIKTAKKGYGICAAEDIPKGVLISEYVGEVISYNEMCDRLNSEEYANLNYMVELNSDAIIDSTSKGNLTRFINHSCDPNSVSEKWQALGLSRIGFFSTRNIKIGEEITFDYQFQVFGAAQRCYCYSQNCRGYIGKPPQITCSDDNDNTTENHSTSKPEEKQKKKRIIEKRIVNNDENKIKELSRQLKEIAELKTGLKADQEMAILNLNRLMVHITDSKSRSHVLRFIRREHYMNKRIFMDFSGLSIIHNWMTSNENDESFKIMILDFLAELPIPNRNTITKSKVLDVVAEWAEIPQDVKSKIESLEYPPTEQQKHCQEIENILPTNNEDKTNDLVEKARALWKKWIILKIVFKIPKKMYQHNVIKEIHSNKLTDESYALAMDIPVLDQNTFKISNKYISKAQNKQTIPLECMKQRKEYELKNFEQERPKIFRKKAMDNCLEQHEDVIKKKLDGSFLQQPINLLNCNSSVNNNTMFKRTRWDCSSNMTHIIQNSIVNYNMQIPCFMPPQGTKQPLVQFPPCHIQPQIFPNNYAFNPFTIFNTPPPPLPNQHQIKSTALSINKHVHQNVEPPDLSPTRLLLKSADTKVFNLINESLCNHFNSEKNFESNKHSNTSCSRAVKSGIDLLARIKVLSNSFKNQPSKLINFNSLKQKSGKTKLKNIQSSDINLTSACDKNNKIIFINEQAAVTSNTLSEDVLSVPKTIPLSGKNKFAANILNSLLKKTGSQKKNSTPKKFVIKNLNSEIITCAEADKEIELYKNMKPQVIKNVVAHVKTTNGFATVMKRQWGIKIKGLQENYNKIPATKRNIMRKGSIHRLSLKDGFSNKTKSVLKRHNSIYMEDYDKKPKEKRVTFLIEGETSPIFPHSEIRPINLNQNLVKQKPLMKCHPFGIRNEPKYIPQTTSTIQNSNLQLSIDDQQLETIDQQLETTDQQLETTDQQLEVTDQQLEVTDQQLEMTDDQQLEMTDDQQFEMTDYQLLEMTYDQQLETTDQQLETIHDQIIRPIVEKFKASKRRRISSHVDVSDQLEQFKNQRIHKIPLNMESLCLDVLKLIPDNEDDVKKVLNYHNLLVRVVVKTLGPYSKKPCQQGRIRNDDDFKYVAKKITENVLLKELQLKRVDKLKIGNNTKDKVTEYIKKYMSRFGEFYKRKPNEKNNQHKAK</sequence>
<feature type="compositionally biased region" description="Polar residues" evidence="12">
    <location>
        <begin position="62"/>
        <end position="82"/>
    </location>
</feature>
<keyword evidence="10" id="KW-0539">Nucleus</keyword>
<evidence type="ECO:0000259" key="14">
    <source>
        <dbReference type="PROSITE" id="PS50868"/>
    </source>
</evidence>
<evidence type="ECO:0000256" key="4">
    <source>
        <dbReference type="ARBA" id="ARBA00022454"/>
    </source>
</evidence>
<keyword evidence="4" id="KW-0158">Chromosome</keyword>
<keyword evidence="11" id="KW-0175">Coiled coil</keyword>
<dbReference type="Pfam" id="PF00856">
    <property type="entry name" value="SET"/>
    <property type="match status" value="1"/>
</dbReference>
<evidence type="ECO:0000259" key="13">
    <source>
        <dbReference type="PROSITE" id="PS50280"/>
    </source>
</evidence>
<keyword evidence="5" id="KW-0489">Methyltransferase</keyword>
<dbReference type="GO" id="GO:0005634">
    <property type="term" value="C:nucleus"/>
    <property type="evidence" value="ECO:0007669"/>
    <property type="project" value="UniProtKB-SubCell"/>
</dbReference>
<dbReference type="InterPro" id="IPR001214">
    <property type="entry name" value="SET_dom"/>
</dbReference>
<feature type="region of interest" description="Disordered" evidence="12">
    <location>
        <begin position="619"/>
        <end position="642"/>
    </location>
</feature>
<dbReference type="InterPro" id="IPR013257">
    <property type="entry name" value="SRI"/>
</dbReference>
<evidence type="ECO:0000256" key="2">
    <source>
        <dbReference type="ARBA" id="ARBA00004286"/>
    </source>
</evidence>
<evidence type="ECO:0000256" key="7">
    <source>
        <dbReference type="ARBA" id="ARBA00022691"/>
    </source>
</evidence>
<evidence type="ECO:0000313" key="16">
    <source>
        <dbReference type="EMBL" id="VVC32419.1"/>
    </source>
</evidence>
<protein>
    <recommendedName>
        <fullName evidence="3">[histone H3]-lysine(36) N-trimethyltransferase</fullName>
        <ecNumber evidence="3">2.1.1.359</ecNumber>
    </recommendedName>
</protein>
<reference evidence="16 17" key="1">
    <citation type="submission" date="2019-08" db="EMBL/GenBank/DDBJ databases">
        <authorList>
            <person name="Alioto T."/>
            <person name="Alioto T."/>
            <person name="Gomez Garrido J."/>
        </authorList>
    </citation>
    <scope>NUCLEOTIDE SEQUENCE [LARGE SCALE GENOMIC DNA]</scope>
</reference>
<dbReference type="GO" id="GO:0032259">
    <property type="term" value="P:methylation"/>
    <property type="evidence" value="ECO:0007669"/>
    <property type="project" value="UniProtKB-KW"/>
</dbReference>
<keyword evidence="7" id="KW-0949">S-adenosyl-L-methionine</keyword>
<accession>A0A5E4MLH2</accession>
<dbReference type="Gene3D" id="2.170.270.10">
    <property type="entry name" value="SET domain"/>
    <property type="match status" value="1"/>
</dbReference>
<dbReference type="EC" id="2.1.1.359" evidence="3"/>
<dbReference type="PANTHER" id="PTHR46711:SF1">
    <property type="entry name" value="HISTONE-LYSINE N-METHYLTRANSFERASE SETD2"/>
    <property type="match status" value="1"/>
</dbReference>
<evidence type="ECO:0000259" key="15">
    <source>
        <dbReference type="PROSITE" id="PS51215"/>
    </source>
</evidence>
<keyword evidence="8" id="KW-0805">Transcription regulation</keyword>
<gene>
    <name evidence="16" type="ORF">CINCED_3A020511</name>
</gene>
<dbReference type="SUPFAM" id="SSF82199">
    <property type="entry name" value="SET domain"/>
    <property type="match status" value="1"/>
</dbReference>
<evidence type="ECO:0000256" key="11">
    <source>
        <dbReference type="SAM" id="Coils"/>
    </source>
</evidence>
<dbReference type="SMART" id="SM00317">
    <property type="entry name" value="SET"/>
    <property type="match status" value="1"/>
</dbReference>
<dbReference type="PROSITE" id="PS51215">
    <property type="entry name" value="AWS"/>
    <property type="match status" value="1"/>
</dbReference>
<dbReference type="PANTHER" id="PTHR46711">
    <property type="entry name" value="HISTONE-LYSINE N-METHYLTRANSFERASE SETD2"/>
    <property type="match status" value="1"/>
</dbReference>
<dbReference type="InterPro" id="IPR006560">
    <property type="entry name" value="AWS_dom"/>
</dbReference>
<dbReference type="PROSITE" id="PS50280">
    <property type="entry name" value="SET"/>
    <property type="match status" value="1"/>
</dbReference>
<dbReference type="InterPro" id="IPR046341">
    <property type="entry name" value="SET_dom_sf"/>
</dbReference>
<feature type="region of interest" description="Disordered" evidence="12">
    <location>
        <begin position="24"/>
        <end position="91"/>
    </location>
</feature>
<dbReference type="GO" id="GO:0006355">
    <property type="term" value="P:regulation of DNA-templated transcription"/>
    <property type="evidence" value="ECO:0007669"/>
    <property type="project" value="InterPro"/>
</dbReference>
<feature type="coiled-coil region" evidence="11">
    <location>
        <begin position="651"/>
        <end position="678"/>
    </location>
</feature>
<keyword evidence="17" id="KW-1185">Reference proteome</keyword>